<sequence>MHDEGAVELWDLSSNFVFFESDVVGKSSAIVSVQKFQELNNTVIISTLTTKLTKKQLSDFQITVILINLSSLSSRLKFKVFLVLYFCDFGREFTGVDVDGEDPHIDINASISNDNPILVSCVDDERLEFQVKDLVVFSKVYGMT</sequence>
<dbReference type="SUPFAM" id="SSF69572">
    <property type="entry name" value="Activating enzymes of the ubiquitin-like proteins"/>
    <property type="match status" value="1"/>
</dbReference>
<dbReference type="Gene3D" id="2.40.30.180">
    <property type="entry name" value="Ubiquitin-activating enzyme E1, FCCH domain"/>
    <property type="match status" value="1"/>
</dbReference>
<dbReference type="InterPro" id="IPR042449">
    <property type="entry name" value="Ub-E1_IAD_1"/>
</dbReference>
<comment type="pathway">
    <text evidence="1">Protein modification.</text>
</comment>
<evidence type="ECO:0000313" key="2">
    <source>
        <dbReference type="EMBL" id="KAK8596552.1"/>
    </source>
</evidence>
<organism evidence="2 3">
    <name type="scientific">Hibiscus sabdariffa</name>
    <name type="common">roselle</name>
    <dbReference type="NCBI Taxonomy" id="183260"/>
    <lineage>
        <taxon>Eukaryota</taxon>
        <taxon>Viridiplantae</taxon>
        <taxon>Streptophyta</taxon>
        <taxon>Embryophyta</taxon>
        <taxon>Tracheophyta</taxon>
        <taxon>Spermatophyta</taxon>
        <taxon>Magnoliopsida</taxon>
        <taxon>eudicotyledons</taxon>
        <taxon>Gunneridae</taxon>
        <taxon>Pentapetalae</taxon>
        <taxon>rosids</taxon>
        <taxon>malvids</taxon>
        <taxon>Malvales</taxon>
        <taxon>Malvaceae</taxon>
        <taxon>Malvoideae</taxon>
        <taxon>Hibiscus</taxon>
    </lineage>
</organism>
<evidence type="ECO:0000313" key="3">
    <source>
        <dbReference type="Proteomes" id="UP001472677"/>
    </source>
</evidence>
<proteinExistence type="predicted"/>
<dbReference type="EMBL" id="JBBPBM010000002">
    <property type="protein sequence ID" value="KAK8596552.1"/>
    <property type="molecule type" value="Genomic_DNA"/>
</dbReference>
<accession>A0ABR2G7J2</accession>
<gene>
    <name evidence="2" type="ORF">V6N12_065037</name>
</gene>
<comment type="caution">
    <text evidence="2">The sequence shown here is derived from an EMBL/GenBank/DDBJ whole genome shotgun (WGS) entry which is preliminary data.</text>
</comment>
<dbReference type="InterPro" id="IPR035985">
    <property type="entry name" value="Ubiquitin-activating_enz"/>
</dbReference>
<dbReference type="Gene3D" id="3.50.50.80">
    <property type="entry name" value="Ubiquitin-activating enzyme E1, inactive adenylation domain, subdomain 1"/>
    <property type="match status" value="1"/>
</dbReference>
<reference evidence="2 3" key="1">
    <citation type="journal article" date="2024" name="G3 (Bethesda)">
        <title>Genome assembly of Hibiscus sabdariffa L. provides insights into metabolisms of medicinal natural products.</title>
        <authorList>
            <person name="Kim T."/>
        </authorList>
    </citation>
    <scope>NUCLEOTIDE SEQUENCE [LARGE SCALE GENOMIC DNA]</scope>
    <source>
        <strain evidence="2">TK-2024</strain>
        <tissue evidence="2">Old leaves</tissue>
    </source>
</reference>
<name>A0ABR2G7J2_9ROSI</name>
<keyword evidence="3" id="KW-1185">Reference proteome</keyword>
<dbReference type="Proteomes" id="UP001472677">
    <property type="component" value="Unassembled WGS sequence"/>
</dbReference>
<dbReference type="InterPro" id="IPR042302">
    <property type="entry name" value="E1_FCCH_sf"/>
</dbReference>
<evidence type="ECO:0000256" key="1">
    <source>
        <dbReference type="ARBA" id="ARBA00043952"/>
    </source>
</evidence>
<protein>
    <submittedName>
        <fullName evidence="2">Uncharacterized protein</fullName>
    </submittedName>
</protein>